<dbReference type="AlphaFoldDB" id="A0AAD8R5L2"/>
<comment type="caution">
    <text evidence="1">The sequence shown here is derived from an EMBL/GenBank/DDBJ whole genome shotgun (WGS) entry which is preliminary data.</text>
</comment>
<organism evidence="1 2">
    <name type="scientific">Lolium multiflorum</name>
    <name type="common">Italian ryegrass</name>
    <name type="synonym">Lolium perenne subsp. multiflorum</name>
    <dbReference type="NCBI Taxonomy" id="4521"/>
    <lineage>
        <taxon>Eukaryota</taxon>
        <taxon>Viridiplantae</taxon>
        <taxon>Streptophyta</taxon>
        <taxon>Embryophyta</taxon>
        <taxon>Tracheophyta</taxon>
        <taxon>Spermatophyta</taxon>
        <taxon>Magnoliopsida</taxon>
        <taxon>Liliopsida</taxon>
        <taxon>Poales</taxon>
        <taxon>Poaceae</taxon>
        <taxon>BOP clade</taxon>
        <taxon>Pooideae</taxon>
        <taxon>Poodae</taxon>
        <taxon>Poeae</taxon>
        <taxon>Poeae Chloroplast Group 2 (Poeae type)</taxon>
        <taxon>Loliodinae</taxon>
        <taxon>Loliinae</taxon>
        <taxon>Lolium</taxon>
    </lineage>
</organism>
<evidence type="ECO:0000313" key="2">
    <source>
        <dbReference type="Proteomes" id="UP001231189"/>
    </source>
</evidence>
<dbReference type="EMBL" id="JAUUTY010000006">
    <property type="protein sequence ID" value="KAK1614767.1"/>
    <property type="molecule type" value="Genomic_DNA"/>
</dbReference>
<proteinExistence type="predicted"/>
<gene>
    <name evidence="1" type="ORF">QYE76_020284</name>
</gene>
<keyword evidence="2" id="KW-1185">Reference proteome</keyword>
<accession>A0AAD8R5L2</accession>
<sequence>MLPRVFAMLTRVEVLDDGGGKGLRLIEHKSCRYNLGVGCSFALAQRNFAQFIFYTPVRTFSVAVGPDVVPGPFSWFLDPLVMFGITANIVELPNFEGYYRYFNKLNGK</sequence>
<name>A0AAD8R5L2_LOLMU</name>
<dbReference type="Proteomes" id="UP001231189">
    <property type="component" value="Unassembled WGS sequence"/>
</dbReference>
<evidence type="ECO:0000313" key="1">
    <source>
        <dbReference type="EMBL" id="KAK1614767.1"/>
    </source>
</evidence>
<protein>
    <submittedName>
        <fullName evidence="1">Uncharacterized protein</fullName>
    </submittedName>
</protein>
<reference evidence="1" key="1">
    <citation type="submission" date="2023-07" db="EMBL/GenBank/DDBJ databases">
        <title>A chromosome-level genome assembly of Lolium multiflorum.</title>
        <authorList>
            <person name="Chen Y."/>
            <person name="Copetti D."/>
            <person name="Kolliker R."/>
            <person name="Studer B."/>
        </authorList>
    </citation>
    <scope>NUCLEOTIDE SEQUENCE</scope>
    <source>
        <strain evidence="1">02402/16</strain>
        <tissue evidence="1">Leaf</tissue>
    </source>
</reference>